<protein>
    <submittedName>
        <fullName evidence="5">LacI family DNA-binding transcriptional regulator</fullName>
    </submittedName>
</protein>
<proteinExistence type="predicted"/>
<evidence type="ECO:0000313" key="6">
    <source>
        <dbReference type="Proteomes" id="UP001165395"/>
    </source>
</evidence>
<evidence type="ECO:0000313" key="5">
    <source>
        <dbReference type="EMBL" id="MCB6184562.1"/>
    </source>
</evidence>
<feature type="domain" description="HTH lacI-type" evidence="4">
    <location>
        <begin position="3"/>
        <end position="57"/>
    </location>
</feature>
<evidence type="ECO:0000256" key="1">
    <source>
        <dbReference type="ARBA" id="ARBA00023015"/>
    </source>
</evidence>
<dbReference type="CDD" id="cd01392">
    <property type="entry name" value="HTH_LacI"/>
    <property type="match status" value="1"/>
</dbReference>
<dbReference type="InterPro" id="IPR025997">
    <property type="entry name" value="SBP_2_dom"/>
</dbReference>
<dbReference type="GO" id="GO:0003677">
    <property type="term" value="F:DNA binding"/>
    <property type="evidence" value="ECO:0007669"/>
    <property type="project" value="UniProtKB-KW"/>
</dbReference>
<dbReference type="Proteomes" id="UP001165395">
    <property type="component" value="Unassembled WGS sequence"/>
</dbReference>
<dbReference type="Gene3D" id="1.10.260.40">
    <property type="entry name" value="lambda repressor-like DNA-binding domains"/>
    <property type="match status" value="1"/>
</dbReference>
<dbReference type="CDD" id="cd06307">
    <property type="entry name" value="PBP1_sugar_binding"/>
    <property type="match status" value="1"/>
</dbReference>
<dbReference type="Pfam" id="PF00356">
    <property type="entry name" value="LacI"/>
    <property type="match status" value="1"/>
</dbReference>
<evidence type="ECO:0000256" key="2">
    <source>
        <dbReference type="ARBA" id="ARBA00023125"/>
    </source>
</evidence>
<keyword evidence="1" id="KW-0805">Transcription regulation</keyword>
<dbReference type="Gene3D" id="3.40.50.2300">
    <property type="match status" value="2"/>
</dbReference>
<dbReference type="Pfam" id="PF13407">
    <property type="entry name" value="Peripla_BP_4"/>
    <property type="match status" value="1"/>
</dbReference>
<dbReference type="PANTHER" id="PTHR30146">
    <property type="entry name" value="LACI-RELATED TRANSCRIPTIONAL REPRESSOR"/>
    <property type="match status" value="1"/>
</dbReference>
<dbReference type="InterPro" id="IPR000843">
    <property type="entry name" value="HTH_LacI"/>
</dbReference>
<dbReference type="SUPFAM" id="SSF53822">
    <property type="entry name" value="Periplasmic binding protein-like I"/>
    <property type="match status" value="1"/>
</dbReference>
<reference evidence="5" key="1">
    <citation type="submission" date="2021-10" db="EMBL/GenBank/DDBJ databases">
        <title>The complete genome sequence of Leeia sp. TBRC 13508.</title>
        <authorList>
            <person name="Charoenyingcharoen P."/>
            <person name="Yukphan P."/>
        </authorList>
    </citation>
    <scope>NUCLEOTIDE SEQUENCE</scope>
    <source>
        <strain evidence="5">TBRC 13508</strain>
    </source>
</reference>
<dbReference type="RefSeq" id="WP_227181371.1">
    <property type="nucleotide sequence ID" value="NZ_JAJBZT010000007.1"/>
</dbReference>
<name>A0ABS8D8W4_9NEIS</name>
<dbReference type="PROSITE" id="PS00356">
    <property type="entry name" value="HTH_LACI_1"/>
    <property type="match status" value="1"/>
</dbReference>
<dbReference type="PROSITE" id="PS50932">
    <property type="entry name" value="HTH_LACI_2"/>
    <property type="match status" value="1"/>
</dbReference>
<dbReference type="InterPro" id="IPR010982">
    <property type="entry name" value="Lambda_DNA-bd_dom_sf"/>
</dbReference>
<accession>A0ABS8D8W4</accession>
<dbReference type="InterPro" id="IPR028082">
    <property type="entry name" value="Peripla_BP_I"/>
</dbReference>
<organism evidence="5 6">
    <name type="scientific">Leeia speluncae</name>
    <dbReference type="NCBI Taxonomy" id="2884804"/>
    <lineage>
        <taxon>Bacteria</taxon>
        <taxon>Pseudomonadati</taxon>
        <taxon>Pseudomonadota</taxon>
        <taxon>Betaproteobacteria</taxon>
        <taxon>Neisseriales</taxon>
        <taxon>Leeiaceae</taxon>
        <taxon>Leeia</taxon>
    </lineage>
</organism>
<keyword evidence="6" id="KW-1185">Reference proteome</keyword>
<keyword evidence="2 5" id="KW-0238">DNA-binding</keyword>
<evidence type="ECO:0000256" key="3">
    <source>
        <dbReference type="ARBA" id="ARBA00023163"/>
    </source>
</evidence>
<dbReference type="EMBL" id="JAJBZT010000007">
    <property type="protein sequence ID" value="MCB6184562.1"/>
    <property type="molecule type" value="Genomic_DNA"/>
</dbReference>
<comment type="caution">
    <text evidence="5">The sequence shown here is derived from an EMBL/GenBank/DDBJ whole genome shotgun (WGS) entry which is preliminary data.</text>
</comment>
<sequence length="341" mass="37251">MKPTMEDVAKVAGVGVATVDRVINKRAAVRPETAQKVLEAAEQIGFQRTGLIKNRIKEQSAGLHLGFILQKQTTQFYKDLGDAIQLQGKQSPFPIAKTSVIYLDDLSPQVIADELLTLGEKVDAIALVSTDHPLVNQAIQLLAEKGKPVISLLSDLTAESCAGFVGIDHRKIGRMAAWNIQQLCPQPGKIGLIVGSHRYLCQELSEMSFRSFFREHAPDFQILETLVSLEDIALAESATLELLKQHPDLTAIFVAGGGIEGVIKGLQSTALNKHIVTICLDLTRITQQALIDGVVDTILSHPMEWMVSKLLESMVQTCKLPDFKRVINVTLPALTFTTANV</sequence>
<dbReference type="PANTHER" id="PTHR30146:SF152">
    <property type="entry name" value="TRANSCRIPTIONAL REGULATORY PROTEIN"/>
    <property type="match status" value="1"/>
</dbReference>
<gene>
    <name evidence="5" type="ORF">LIN78_13520</name>
</gene>
<evidence type="ECO:0000259" key="4">
    <source>
        <dbReference type="PROSITE" id="PS50932"/>
    </source>
</evidence>
<dbReference type="SUPFAM" id="SSF47413">
    <property type="entry name" value="lambda repressor-like DNA-binding domains"/>
    <property type="match status" value="1"/>
</dbReference>
<keyword evidence="3" id="KW-0804">Transcription</keyword>
<dbReference type="SMART" id="SM00354">
    <property type="entry name" value="HTH_LACI"/>
    <property type="match status" value="1"/>
</dbReference>